<feature type="chain" id="PRO_5043105304" description="S-protein homolog" evidence="6">
    <location>
        <begin position="29"/>
        <end position="134"/>
    </location>
</feature>
<keyword evidence="4 6" id="KW-0964">Secreted</keyword>
<dbReference type="EMBL" id="CAMGYJ010000003">
    <property type="protein sequence ID" value="CAI0394865.1"/>
    <property type="molecule type" value="Genomic_DNA"/>
</dbReference>
<evidence type="ECO:0000313" key="7">
    <source>
        <dbReference type="EMBL" id="CAI0394865.1"/>
    </source>
</evidence>
<dbReference type="PANTHER" id="PTHR31232:SF18">
    <property type="entry name" value="S-PROTEIN HOMOLOG"/>
    <property type="match status" value="1"/>
</dbReference>
<protein>
    <recommendedName>
        <fullName evidence="6">S-protein homolog</fullName>
    </recommendedName>
</protein>
<dbReference type="GO" id="GO:0060320">
    <property type="term" value="P:rejection of self pollen"/>
    <property type="evidence" value="ECO:0007669"/>
    <property type="project" value="UniProtKB-KW"/>
</dbReference>
<keyword evidence="5 6" id="KW-0732">Signal</keyword>
<evidence type="ECO:0000256" key="4">
    <source>
        <dbReference type="ARBA" id="ARBA00022525"/>
    </source>
</evidence>
<evidence type="ECO:0000313" key="8">
    <source>
        <dbReference type="Proteomes" id="UP001154282"/>
    </source>
</evidence>
<dbReference type="PANTHER" id="PTHR31232">
    <property type="match status" value="1"/>
</dbReference>
<comment type="subcellular location">
    <subcellularLocation>
        <location evidence="1 6">Secreted</location>
    </subcellularLocation>
</comment>
<comment type="caution">
    <text evidence="7">The sequence shown here is derived from an EMBL/GenBank/DDBJ whole genome shotgun (WGS) entry which is preliminary data.</text>
</comment>
<feature type="signal peptide" evidence="6">
    <location>
        <begin position="1"/>
        <end position="28"/>
    </location>
</feature>
<evidence type="ECO:0000256" key="2">
    <source>
        <dbReference type="ARBA" id="ARBA00005581"/>
    </source>
</evidence>
<gene>
    <name evidence="7" type="ORF">LITE_LOCUS8497</name>
</gene>
<evidence type="ECO:0000256" key="3">
    <source>
        <dbReference type="ARBA" id="ARBA00022471"/>
    </source>
</evidence>
<dbReference type="GO" id="GO:0005576">
    <property type="term" value="C:extracellular region"/>
    <property type="evidence" value="ECO:0007669"/>
    <property type="project" value="UniProtKB-SubCell"/>
</dbReference>
<reference evidence="7" key="1">
    <citation type="submission" date="2022-08" db="EMBL/GenBank/DDBJ databases">
        <authorList>
            <person name="Gutierrez-Valencia J."/>
        </authorList>
    </citation>
    <scope>NUCLEOTIDE SEQUENCE</scope>
</reference>
<evidence type="ECO:0000256" key="6">
    <source>
        <dbReference type="RuleBase" id="RU367044"/>
    </source>
</evidence>
<organism evidence="7 8">
    <name type="scientific">Linum tenue</name>
    <dbReference type="NCBI Taxonomy" id="586396"/>
    <lineage>
        <taxon>Eukaryota</taxon>
        <taxon>Viridiplantae</taxon>
        <taxon>Streptophyta</taxon>
        <taxon>Embryophyta</taxon>
        <taxon>Tracheophyta</taxon>
        <taxon>Spermatophyta</taxon>
        <taxon>Magnoliopsida</taxon>
        <taxon>eudicotyledons</taxon>
        <taxon>Gunneridae</taxon>
        <taxon>Pentapetalae</taxon>
        <taxon>rosids</taxon>
        <taxon>fabids</taxon>
        <taxon>Malpighiales</taxon>
        <taxon>Linaceae</taxon>
        <taxon>Linum</taxon>
    </lineage>
</organism>
<evidence type="ECO:0000256" key="5">
    <source>
        <dbReference type="ARBA" id="ARBA00022729"/>
    </source>
</evidence>
<accession>A0AAV0IEZ4</accession>
<dbReference type="Pfam" id="PF05938">
    <property type="entry name" value="Self-incomp_S1"/>
    <property type="match status" value="1"/>
</dbReference>
<proteinExistence type="inferred from homology"/>
<keyword evidence="8" id="KW-1185">Reference proteome</keyword>
<evidence type="ECO:0000256" key="1">
    <source>
        <dbReference type="ARBA" id="ARBA00004613"/>
    </source>
</evidence>
<keyword evidence="3 6" id="KW-0713">Self-incompatibility</keyword>
<dbReference type="InterPro" id="IPR010264">
    <property type="entry name" value="Self-incomp_S1"/>
</dbReference>
<dbReference type="AlphaFoldDB" id="A0AAV0IEZ4"/>
<dbReference type="Proteomes" id="UP001154282">
    <property type="component" value="Unassembled WGS sequence"/>
</dbReference>
<sequence length="134" mass="15001">MTTTIRHALVLAAVVFATVLVQNSTAAAYRTIRVNNKLSSKMAVIVHCQSGDDDLKARVVAAADSSYGWGFGWTRATVFWCRLAFRGKRLGFTAYNGEEEYITKTYVADYDVCDDGVFGTHVYSQKRLCFAEWH</sequence>
<comment type="similarity">
    <text evidence="2 6">Belongs to the plant self-incompatibility (S1) protein family.</text>
</comment>
<name>A0AAV0IEZ4_9ROSI</name>